<feature type="compositionally biased region" description="Basic and acidic residues" evidence="1">
    <location>
        <begin position="12"/>
        <end position="33"/>
    </location>
</feature>
<sequence length="140" mass="15000">MENDAGSQDADQAERETRAVRLLMDRGGSDLSHRPWLAAGQPPSATDLIQHVLWRSRGSSQGTDPNPAPVEAADLRAALALVAAARGEMDAVETALLFLARAEGLTWPQIAESLGLRSAQAAQQRLDRLTDRPNPNLGGR</sequence>
<protein>
    <recommendedName>
        <fullName evidence="4">DNA-binding protein</fullName>
    </recommendedName>
</protein>
<dbReference type="RefSeq" id="WP_216924522.1">
    <property type="nucleotide sequence ID" value="NZ_JAHOPC010000004.1"/>
</dbReference>
<dbReference type="EMBL" id="JAHOPC010000004">
    <property type="protein sequence ID" value="MBU8866508.1"/>
    <property type="molecule type" value="Genomic_DNA"/>
</dbReference>
<reference evidence="2 3" key="1">
    <citation type="submission" date="2021-06" db="EMBL/GenBank/DDBJ databases">
        <authorList>
            <person name="Jeong J.W."/>
        </authorList>
    </citation>
    <scope>NUCLEOTIDE SEQUENCE [LARGE SCALE GENOMIC DNA]</scope>
    <source>
        <strain evidence="2 3">MMS21-TAE1-1</strain>
    </source>
</reference>
<keyword evidence="3" id="KW-1185">Reference proteome</keyword>
<feature type="compositionally biased region" description="Polar residues" evidence="1">
    <location>
        <begin position="1"/>
        <end position="10"/>
    </location>
</feature>
<evidence type="ECO:0000313" key="2">
    <source>
        <dbReference type="EMBL" id="MBU8866508.1"/>
    </source>
</evidence>
<proteinExistence type="predicted"/>
<feature type="region of interest" description="Disordered" evidence="1">
    <location>
        <begin position="1"/>
        <end position="43"/>
    </location>
</feature>
<evidence type="ECO:0000313" key="3">
    <source>
        <dbReference type="Proteomes" id="UP000824166"/>
    </source>
</evidence>
<dbReference type="Proteomes" id="UP000824166">
    <property type="component" value="Unassembled WGS sequence"/>
</dbReference>
<name>A0ABS6I443_9MICC</name>
<gene>
    <name evidence="2" type="ORF">KSW38_09435</name>
</gene>
<organism evidence="2 3">
    <name type="scientific">Paenarthrobacter aromaticivorans</name>
    <dbReference type="NCBI Taxonomy" id="2849150"/>
    <lineage>
        <taxon>Bacteria</taxon>
        <taxon>Bacillati</taxon>
        <taxon>Actinomycetota</taxon>
        <taxon>Actinomycetes</taxon>
        <taxon>Micrococcales</taxon>
        <taxon>Micrococcaceae</taxon>
        <taxon>Paenarthrobacter</taxon>
    </lineage>
</organism>
<comment type="caution">
    <text evidence="2">The sequence shown here is derived from an EMBL/GenBank/DDBJ whole genome shotgun (WGS) entry which is preliminary data.</text>
</comment>
<evidence type="ECO:0000256" key="1">
    <source>
        <dbReference type="SAM" id="MobiDB-lite"/>
    </source>
</evidence>
<evidence type="ECO:0008006" key="4">
    <source>
        <dbReference type="Google" id="ProtNLM"/>
    </source>
</evidence>
<accession>A0ABS6I443</accession>